<dbReference type="PANTHER" id="PTHR33487:SF1">
    <property type="entry name" value="CILIA- AND FLAGELLA-ASSOCIATED PROTEIN 54"/>
    <property type="match status" value="1"/>
</dbReference>
<gene>
    <name evidence="2" type="ORF">AAFF_G00320350</name>
</gene>
<evidence type="ECO:0000256" key="1">
    <source>
        <dbReference type="SAM" id="MobiDB-lite"/>
    </source>
</evidence>
<dbReference type="GO" id="GO:0060271">
    <property type="term" value="P:cilium assembly"/>
    <property type="evidence" value="ECO:0007669"/>
    <property type="project" value="TreeGrafter"/>
</dbReference>
<evidence type="ECO:0008006" key="4">
    <source>
        <dbReference type="Google" id="ProtNLM"/>
    </source>
</evidence>
<feature type="compositionally biased region" description="Basic and acidic residues" evidence="1">
    <location>
        <begin position="1341"/>
        <end position="1353"/>
    </location>
</feature>
<proteinExistence type="predicted"/>
<accession>A0AAD7R7J4</accession>
<name>A0AAD7R7J4_9TELE</name>
<organism evidence="2 3">
    <name type="scientific">Aldrovandia affinis</name>
    <dbReference type="NCBI Taxonomy" id="143900"/>
    <lineage>
        <taxon>Eukaryota</taxon>
        <taxon>Metazoa</taxon>
        <taxon>Chordata</taxon>
        <taxon>Craniata</taxon>
        <taxon>Vertebrata</taxon>
        <taxon>Euteleostomi</taxon>
        <taxon>Actinopterygii</taxon>
        <taxon>Neopterygii</taxon>
        <taxon>Teleostei</taxon>
        <taxon>Notacanthiformes</taxon>
        <taxon>Halosauridae</taxon>
        <taxon>Aldrovandia</taxon>
    </lineage>
</organism>
<dbReference type="Pfam" id="PF14858">
    <property type="entry name" value="CFAP54_N"/>
    <property type="match status" value="1"/>
</dbReference>
<reference evidence="2" key="1">
    <citation type="journal article" date="2023" name="Science">
        <title>Genome structures resolve the early diversification of teleost fishes.</title>
        <authorList>
            <person name="Parey E."/>
            <person name="Louis A."/>
            <person name="Montfort J."/>
            <person name="Bouchez O."/>
            <person name="Roques C."/>
            <person name="Iampietro C."/>
            <person name="Lluch J."/>
            <person name="Castinel A."/>
            <person name="Donnadieu C."/>
            <person name="Desvignes T."/>
            <person name="Floi Bucao C."/>
            <person name="Jouanno E."/>
            <person name="Wen M."/>
            <person name="Mejri S."/>
            <person name="Dirks R."/>
            <person name="Jansen H."/>
            <person name="Henkel C."/>
            <person name="Chen W.J."/>
            <person name="Zahm M."/>
            <person name="Cabau C."/>
            <person name="Klopp C."/>
            <person name="Thompson A.W."/>
            <person name="Robinson-Rechavi M."/>
            <person name="Braasch I."/>
            <person name="Lecointre G."/>
            <person name="Bobe J."/>
            <person name="Postlethwait J.H."/>
            <person name="Berthelot C."/>
            <person name="Roest Crollius H."/>
            <person name="Guiguen Y."/>
        </authorList>
    </citation>
    <scope>NUCLEOTIDE SEQUENCE</scope>
    <source>
        <strain evidence="2">NC1722</strain>
    </source>
</reference>
<dbReference type="EMBL" id="JAINUG010000481">
    <property type="protein sequence ID" value="KAJ8367384.1"/>
    <property type="molecule type" value="Genomic_DNA"/>
</dbReference>
<feature type="region of interest" description="Disordered" evidence="1">
    <location>
        <begin position="687"/>
        <end position="713"/>
    </location>
</feature>
<protein>
    <recommendedName>
        <fullName evidence="4">Cilia- and flagella-associated protein 54</fullName>
    </recommendedName>
</protein>
<dbReference type="Proteomes" id="UP001221898">
    <property type="component" value="Unassembled WGS sequence"/>
</dbReference>
<evidence type="ECO:0000313" key="3">
    <source>
        <dbReference type="Proteomes" id="UP001221898"/>
    </source>
</evidence>
<keyword evidence="3" id="KW-1185">Reference proteome</keyword>
<dbReference type="PANTHER" id="PTHR33487">
    <property type="entry name" value="CILIA- AND FLAGELLA-ASSOCIATED PROTEIN 54"/>
    <property type="match status" value="1"/>
</dbReference>
<comment type="caution">
    <text evidence="2">The sequence shown here is derived from an EMBL/GenBank/DDBJ whole genome shotgun (WGS) entry which is preliminary data.</text>
</comment>
<feature type="compositionally biased region" description="Pro residues" evidence="1">
    <location>
        <begin position="1328"/>
        <end position="1339"/>
    </location>
</feature>
<feature type="region of interest" description="Disordered" evidence="1">
    <location>
        <begin position="946"/>
        <end position="969"/>
    </location>
</feature>
<feature type="region of interest" description="Disordered" evidence="1">
    <location>
        <begin position="1326"/>
        <end position="1389"/>
    </location>
</feature>
<feature type="region of interest" description="Disordered" evidence="1">
    <location>
        <begin position="1579"/>
        <end position="1616"/>
    </location>
</feature>
<dbReference type="InterPro" id="IPR027912">
    <property type="entry name" value="CFAP54"/>
</dbReference>
<sequence length="1616" mass="177125">MDRMEPALSAKASEKDPVFLAFNNEIREFKVFVKRVASAPSLDQNSYAKGSKTLFEMWNKYQTRLPAGYFEEQMLQTADFLSDMKLYRLAIQQGYGRFLQQRSPVGLEQIRDVQHFNSTFCPQGFEKDNTGLTFRALQGQCQCRFLLERGRGDQCRVQKLLQLLSFLRLMMQALLPHESLCWILYNGSLHIYNICTFLMSLGHSAQALEFLLWACVCLETSVPLLSVRFLTWRATLYCAVCQCYYRCQAATQAEALGKISDLGRLQERSSAALSTHTQGAFKEATIKLAVMVFKRLVFEPRRRPKGLFRPSRQRSTLKEAKMTPWPRTPTERALMELFEGGAAQFLALTEALWDGARRPLQTGGAGEPEMQEVALELLGIVPHSSSLLELATAGDQGLCVDEHMIACFSVARDNGVSVGAAVRFVKLLFGYEQWDLFSHLSSSLLTLLQDREETSFQQVALDLTLMRAMEPLLNSQKARPPQESSVDGAAERDRLQGMMSEEVLLLVETLHTCVCGSAQEVQPDRALVMDIVQYLWLRCKAVFQTGHWDPLRCQGRLENDGKWVQVLSALSEVALVCELGLSDPVAVAEMTLRLAAILESTADSTLKSGRKTGGAVVCGDDVLRSSASSGDTSLISASSFLQCDAPDIAKSSRAEQLQAVWNMLERAVESVSCGRARLLLCDSTAASDPVCQQPSEGEESEGGASGRRGPQDSASSLIKDLHLELLAVQHRVTVKLLNTCPGKSSNIPQCSLAQEATSLVEKAKMEESRLEAEQKRLSNGRAPGEGRSRVPPAPVLLSRTHRSMTFAPAPYALHKQVCWYSLYGREATGLDQKARLGHCHLLGTGEEVRPQRSLCRALCAEGRGLGAQQEVRVRCGGARRPGPAGGRGCGESSRPLLASLPLPLLTTWAHLAQASYRTGHYALAKRACSELWDYITHDPLLRPSDGCSPEGLAQTRSERQSVSAPPRLHIHTDRHPCPGAVYCDALTDGGPPIWGQRARLAECERMLVAVDLALWLNDSGAALQGVVGCYGLLAPLIYHQIPAEGVVQVLLKCLAVLLEIPGVLRQKRQAATAESLLHMVACITFYLAKGQKGKPQGVEEGEEPSVQLKALEASALKSIPAGTAHRHGNGTQGTVMKMKRKACFLELAVLVLQRALWEGQVTGSTVRLSGGEVCSDIGGVLGVCVGRRDEGLTGQKKTFRAEIGGLGGAEDGPKKYTSSVIEFNRKAKAGGAEGDRKQRKQLSLLKAQHTEREIGALDALRTLLPPLVRRRRRGGRLRQLCSEERPGRCHINLALAQSTALWTRRSSLWPTAGSWCPGAAHPRAPGTPNCPPPPQPALPPAREEVCNSSREEAGGTDCGTEGGGTDTPRTQLTNDADPSGPSCLTRPGGSSPAQLLESLYKAALHYRRALVLAHRGALWVSLQWVCGVLWDQVSSLTLLVERGHAPLSLEQINSALTPLLALATDLLLDMMHTLQMCRLFEGRCRGRMCRLFEEEGGGWMRSLSLRSLELLALQEKWETVAHLALLFNHNTRERYTHMVPPLLVHAQRRLQAPGASPHPHTHHRRQVSCRNYANTQLLMPARAPREGGRPKTCVMTETSDTGLSHAPKPGSSESRT</sequence>
<evidence type="ECO:0000313" key="2">
    <source>
        <dbReference type="EMBL" id="KAJ8367384.1"/>
    </source>
</evidence>
<feature type="compositionally biased region" description="Gly residues" evidence="1">
    <location>
        <begin position="1356"/>
        <end position="1365"/>
    </location>
</feature>